<dbReference type="InterPro" id="IPR036397">
    <property type="entry name" value="RNaseH_sf"/>
</dbReference>
<name>A0A4C1TC18_EUMVA</name>
<evidence type="ECO:0000313" key="11">
    <source>
        <dbReference type="EMBL" id="GBP12073.1"/>
    </source>
</evidence>
<dbReference type="CDD" id="cd09274">
    <property type="entry name" value="RNase_HI_RT_Ty3"/>
    <property type="match status" value="1"/>
</dbReference>
<keyword evidence="5" id="KW-0540">Nuclease</keyword>
<dbReference type="GO" id="GO:0015074">
    <property type="term" value="P:DNA integration"/>
    <property type="evidence" value="ECO:0007669"/>
    <property type="project" value="InterPro"/>
</dbReference>
<dbReference type="InterPro" id="IPR012337">
    <property type="entry name" value="RNaseH-like_sf"/>
</dbReference>
<dbReference type="FunFam" id="3.30.70.270:FF:000020">
    <property type="entry name" value="Transposon Tf2-6 polyprotein-like Protein"/>
    <property type="match status" value="1"/>
</dbReference>
<dbReference type="Pfam" id="PF17917">
    <property type="entry name" value="RT_RNaseH"/>
    <property type="match status" value="1"/>
</dbReference>
<dbReference type="InterPro" id="IPR000477">
    <property type="entry name" value="RT_dom"/>
</dbReference>
<dbReference type="GO" id="GO:0006508">
    <property type="term" value="P:proteolysis"/>
    <property type="evidence" value="ECO:0007669"/>
    <property type="project" value="UniProtKB-KW"/>
</dbReference>
<dbReference type="PROSITE" id="PS50878">
    <property type="entry name" value="RT_POL"/>
    <property type="match status" value="1"/>
</dbReference>
<dbReference type="GO" id="GO:0004519">
    <property type="term" value="F:endonuclease activity"/>
    <property type="evidence" value="ECO:0007669"/>
    <property type="project" value="UniProtKB-KW"/>
</dbReference>
<feature type="domain" description="Integrase catalytic" evidence="10">
    <location>
        <begin position="668"/>
        <end position="822"/>
    </location>
</feature>
<dbReference type="Gene3D" id="3.10.10.10">
    <property type="entry name" value="HIV Type 1 Reverse Transcriptase, subunit A, domain 1"/>
    <property type="match status" value="1"/>
</dbReference>
<evidence type="ECO:0000256" key="4">
    <source>
        <dbReference type="ARBA" id="ARBA00022695"/>
    </source>
</evidence>
<proteinExistence type="predicted"/>
<evidence type="ECO:0000259" key="9">
    <source>
        <dbReference type="PROSITE" id="PS50878"/>
    </source>
</evidence>
<dbReference type="OrthoDB" id="4369127at2759"/>
<gene>
    <name evidence="11" type="primary">pol</name>
    <name evidence="11" type="ORF">EVAR_91235_1</name>
</gene>
<keyword evidence="12" id="KW-1185">Reference proteome</keyword>
<dbReference type="PANTHER" id="PTHR37984">
    <property type="entry name" value="PROTEIN CBG26694"/>
    <property type="match status" value="1"/>
</dbReference>
<dbReference type="InterPro" id="IPR041588">
    <property type="entry name" value="Integrase_H2C2"/>
</dbReference>
<evidence type="ECO:0000259" key="10">
    <source>
        <dbReference type="PROSITE" id="PS50994"/>
    </source>
</evidence>
<keyword evidence="2" id="KW-0645">Protease</keyword>
<dbReference type="Pfam" id="PF00078">
    <property type="entry name" value="RVT_1"/>
    <property type="match status" value="1"/>
</dbReference>
<keyword evidence="8" id="KW-0695">RNA-directed DNA polymerase</keyword>
<evidence type="ECO:0000256" key="8">
    <source>
        <dbReference type="ARBA" id="ARBA00022918"/>
    </source>
</evidence>
<sequence>MEFRTNHMNEAQKFQLDQIINEHPNLFTDPNKKLTFTSRVQGEIRTHSDSPIYSKSYPYPMALKSEVEKQINELLNDGIIRPSRSPYNAPVWIVPKKMDASGGKKYRMVIDYRKLNAVTVADRYPIPEINEVLANLGKNKYFTVIDLKSGFHQIPLKECDVEKTAFSVNNGKFEFVRLPFGLKNAPSIFQRTLDDVLRDHIGKICYVYIDDIVIFSKTEKEHFGNLRKIFKTLESANFKIQLDKCEFLKTEVEFLGFIVGAAGIKANQKKVEAIANIPPPKTLKDLRSFLGMSGYYRRFIKDYAKLAKPLTSLLRGEEGRISKNASKNLKISLDQNALDAFQKLKNSLISGDVMLSHPDFEKSFDLTTDASDYAIGAVLSQNRKPITFLSRTLSKTEENYATNEKEMLAIIWALNSLRNYLYGSRKVNIYTDHQPLTYALSSKNTNSKMKRWKSILEEYNYELKYQPGRTNVVADSLSRPPQINSMTATQHSDESSSDNMIPAIECPINVFKNQLHILVSNEDSYKFEIPFPTYHRHIIKKPFYTKDTLISIFKKYLNPSVINGLFTSEAIMGVIQEFYPEHFKNFKVRFTQSQVKDIVSETEQEEILINEHRRAHRNANENKNQVIQKYYFPKMMEKSKRIVKNCQTCKEQKYDRRPNKPQFQPTPIPKNPGEIVHIDIYSTEGNLVLTAIDKFSKYALGKILKSKAVEDIKEPLKEIILAFGIPKFIVLDNEKSLNSVTINFLLKDQFGIQTYTTPPYASTVNGQVERLHSTLSEMMRCLKSDKLHNSFHDLLTKTLYEYNKSIHSTTGKRPIDIFFNKNFNSDPGKTILEKQEIINRLTEKQKRDLDYHNKNRQAPKTYLPGENIFVRINKRLGSKLTPKYKKEIVKEDRNTTVLTMSGRTVYKNNIKRQ</sequence>
<dbReference type="PROSITE" id="PS50994">
    <property type="entry name" value="INTEGRASE"/>
    <property type="match status" value="1"/>
</dbReference>
<dbReference type="Proteomes" id="UP000299102">
    <property type="component" value="Unassembled WGS sequence"/>
</dbReference>
<keyword evidence="3" id="KW-0808">Transferase</keyword>
<dbReference type="FunFam" id="3.10.10.10:FF:000007">
    <property type="entry name" value="Retrovirus-related Pol polyprotein from transposon 17.6-like Protein"/>
    <property type="match status" value="1"/>
</dbReference>
<dbReference type="InterPro" id="IPR043128">
    <property type="entry name" value="Rev_trsase/Diguanyl_cyclase"/>
</dbReference>
<comment type="caution">
    <text evidence="11">The sequence shown here is derived from an EMBL/GenBank/DDBJ whole genome shotgun (WGS) entry which is preliminary data.</text>
</comment>
<dbReference type="EC" id="2.7.7.49" evidence="1"/>
<evidence type="ECO:0000256" key="1">
    <source>
        <dbReference type="ARBA" id="ARBA00012493"/>
    </source>
</evidence>
<dbReference type="PANTHER" id="PTHR37984:SF5">
    <property type="entry name" value="PROTEIN NYNRIN-LIKE"/>
    <property type="match status" value="1"/>
</dbReference>
<organism evidence="11 12">
    <name type="scientific">Eumeta variegata</name>
    <name type="common">Bagworm moth</name>
    <name type="synonym">Eumeta japonica</name>
    <dbReference type="NCBI Taxonomy" id="151549"/>
    <lineage>
        <taxon>Eukaryota</taxon>
        <taxon>Metazoa</taxon>
        <taxon>Ecdysozoa</taxon>
        <taxon>Arthropoda</taxon>
        <taxon>Hexapoda</taxon>
        <taxon>Insecta</taxon>
        <taxon>Pterygota</taxon>
        <taxon>Neoptera</taxon>
        <taxon>Endopterygota</taxon>
        <taxon>Lepidoptera</taxon>
        <taxon>Glossata</taxon>
        <taxon>Ditrysia</taxon>
        <taxon>Tineoidea</taxon>
        <taxon>Psychidae</taxon>
        <taxon>Oiketicinae</taxon>
        <taxon>Eumeta</taxon>
    </lineage>
</organism>
<dbReference type="Gene3D" id="3.30.70.270">
    <property type="match status" value="2"/>
</dbReference>
<dbReference type="Gene3D" id="3.30.420.10">
    <property type="entry name" value="Ribonuclease H-like superfamily/Ribonuclease H"/>
    <property type="match status" value="2"/>
</dbReference>
<dbReference type="SUPFAM" id="SSF56672">
    <property type="entry name" value="DNA/RNA polymerases"/>
    <property type="match status" value="1"/>
</dbReference>
<dbReference type="STRING" id="151549.A0A4C1TC18"/>
<dbReference type="InterPro" id="IPR041373">
    <property type="entry name" value="RT_RNaseH"/>
</dbReference>
<dbReference type="InterPro" id="IPR001584">
    <property type="entry name" value="Integrase_cat-core"/>
</dbReference>
<evidence type="ECO:0000256" key="6">
    <source>
        <dbReference type="ARBA" id="ARBA00022759"/>
    </source>
</evidence>
<keyword evidence="7" id="KW-0378">Hydrolase</keyword>
<dbReference type="InterPro" id="IPR043502">
    <property type="entry name" value="DNA/RNA_pol_sf"/>
</dbReference>
<dbReference type="EMBL" id="BGZK01005007">
    <property type="protein sequence ID" value="GBP12073.1"/>
    <property type="molecule type" value="Genomic_DNA"/>
</dbReference>
<dbReference type="InterPro" id="IPR050951">
    <property type="entry name" value="Retrovirus_Pol_polyprotein"/>
</dbReference>
<evidence type="ECO:0000256" key="7">
    <source>
        <dbReference type="ARBA" id="ARBA00022801"/>
    </source>
</evidence>
<keyword evidence="4" id="KW-0548">Nucleotidyltransferase</keyword>
<dbReference type="CDD" id="cd01647">
    <property type="entry name" value="RT_LTR"/>
    <property type="match status" value="1"/>
</dbReference>
<evidence type="ECO:0000256" key="2">
    <source>
        <dbReference type="ARBA" id="ARBA00022670"/>
    </source>
</evidence>
<dbReference type="GO" id="GO:0003676">
    <property type="term" value="F:nucleic acid binding"/>
    <property type="evidence" value="ECO:0007669"/>
    <property type="project" value="InterPro"/>
</dbReference>
<dbReference type="FunFam" id="3.10.20.370:FF:000001">
    <property type="entry name" value="Retrovirus-related Pol polyprotein from transposon 17.6-like protein"/>
    <property type="match status" value="1"/>
</dbReference>
<reference evidence="11 12" key="1">
    <citation type="journal article" date="2019" name="Commun. Biol.">
        <title>The bagworm genome reveals a unique fibroin gene that provides high tensile strength.</title>
        <authorList>
            <person name="Kono N."/>
            <person name="Nakamura H."/>
            <person name="Ohtoshi R."/>
            <person name="Tomita M."/>
            <person name="Numata K."/>
            <person name="Arakawa K."/>
        </authorList>
    </citation>
    <scope>NUCLEOTIDE SEQUENCE [LARGE SCALE GENOMIC DNA]</scope>
</reference>
<evidence type="ECO:0000313" key="12">
    <source>
        <dbReference type="Proteomes" id="UP000299102"/>
    </source>
</evidence>
<protein>
    <recommendedName>
        <fullName evidence="1">RNA-directed DNA polymerase</fullName>
        <ecNumber evidence="1">2.7.7.49</ecNumber>
    </recommendedName>
</protein>
<feature type="domain" description="Reverse transcriptase" evidence="9">
    <location>
        <begin position="75"/>
        <end position="259"/>
    </location>
</feature>
<accession>A0A4C1TC18</accession>
<evidence type="ECO:0000256" key="5">
    <source>
        <dbReference type="ARBA" id="ARBA00022722"/>
    </source>
</evidence>
<evidence type="ECO:0000256" key="3">
    <source>
        <dbReference type="ARBA" id="ARBA00022679"/>
    </source>
</evidence>
<keyword evidence="6" id="KW-0255">Endonuclease</keyword>
<dbReference type="Pfam" id="PF17921">
    <property type="entry name" value="Integrase_H2C2"/>
    <property type="match status" value="1"/>
</dbReference>
<dbReference type="AlphaFoldDB" id="A0A4C1TC18"/>
<dbReference type="GO" id="GO:0008233">
    <property type="term" value="F:peptidase activity"/>
    <property type="evidence" value="ECO:0007669"/>
    <property type="project" value="UniProtKB-KW"/>
</dbReference>
<dbReference type="SUPFAM" id="SSF53098">
    <property type="entry name" value="Ribonuclease H-like"/>
    <property type="match status" value="1"/>
</dbReference>
<dbReference type="GO" id="GO:0003964">
    <property type="term" value="F:RNA-directed DNA polymerase activity"/>
    <property type="evidence" value="ECO:0007669"/>
    <property type="project" value="UniProtKB-KW"/>
</dbReference>
<dbReference type="Gene3D" id="1.10.340.70">
    <property type="match status" value="1"/>
</dbReference>
<dbReference type="GO" id="GO:0042575">
    <property type="term" value="C:DNA polymerase complex"/>
    <property type="evidence" value="ECO:0007669"/>
    <property type="project" value="UniProtKB-ARBA"/>
</dbReference>